<dbReference type="PANTHER" id="PTHR47197:SF3">
    <property type="entry name" value="DIHYDRO-HEME D1 DEHYDROGENASE"/>
    <property type="match status" value="1"/>
</dbReference>
<organism evidence="2 3">
    <name type="scientific">Nostocoides japonicum T1-X7</name>
    <dbReference type="NCBI Taxonomy" id="1194083"/>
    <lineage>
        <taxon>Bacteria</taxon>
        <taxon>Bacillati</taxon>
        <taxon>Actinomycetota</taxon>
        <taxon>Actinomycetes</taxon>
        <taxon>Micrococcales</taxon>
        <taxon>Intrasporangiaceae</taxon>
        <taxon>Nostocoides</taxon>
    </lineage>
</organism>
<dbReference type="STRING" id="1194083.BN12_2250002"/>
<comment type="caution">
    <text evidence="2">The sequence shown here is derived from an EMBL/GenBank/DDBJ whole genome shotgun (WGS) entry which is preliminary data.</text>
</comment>
<dbReference type="SUPFAM" id="SSF63825">
    <property type="entry name" value="YWTD domain"/>
    <property type="match status" value="1"/>
</dbReference>
<dbReference type="Proteomes" id="UP000035721">
    <property type="component" value="Unassembled WGS sequence"/>
</dbReference>
<protein>
    <recommendedName>
        <fullName evidence="4">40-residue YVTN family beta-propeller repeat protein</fullName>
    </recommendedName>
</protein>
<dbReference type="PANTHER" id="PTHR47197">
    <property type="entry name" value="PROTEIN NIRF"/>
    <property type="match status" value="1"/>
</dbReference>
<accession>A0A077LV49</accession>
<dbReference type="InterPro" id="IPR015943">
    <property type="entry name" value="WD40/YVTN_repeat-like_dom_sf"/>
</dbReference>
<dbReference type="InterPro" id="IPR011048">
    <property type="entry name" value="Haem_d1_sf"/>
</dbReference>
<name>A0A077LV49_9MICO</name>
<dbReference type="InterPro" id="IPR051200">
    <property type="entry name" value="Host-pathogen_enzymatic-act"/>
</dbReference>
<dbReference type="Gene3D" id="2.130.10.10">
    <property type="entry name" value="YVTN repeat-like/Quinoprotein amine dehydrogenase"/>
    <property type="match status" value="2"/>
</dbReference>
<feature type="compositionally biased region" description="Low complexity" evidence="1">
    <location>
        <begin position="39"/>
        <end position="81"/>
    </location>
</feature>
<dbReference type="InterPro" id="IPR019405">
    <property type="entry name" value="Lactonase_7-beta_prop"/>
</dbReference>
<keyword evidence="3" id="KW-1185">Reference proteome</keyword>
<reference evidence="2 3" key="1">
    <citation type="journal article" date="2013" name="ISME J.">
        <title>A metabolic model for members of the genus Tetrasphaera involved in enhanced biological phosphorus removal.</title>
        <authorList>
            <person name="Kristiansen R."/>
            <person name="Nguyen H.T.T."/>
            <person name="Saunders A.M."/>
            <person name="Nielsen J.L."/>
            <person name="Wimmer R."/>
            <person name="Le V.Q."/>
            <person name="McIlroy S.J."/>
            <person name="Petrovski S."/>
            <person name="Seviour R.J."/>
            <person name="Calteau A."/>
            <person name="Nielsen K.L."/>
            <person name="Nielsen P.H."/>
        </authorList>
    </citation>
    <scope>NUCLEOTIDE SEQUENCE [LARGE SCALE GENOMIC DNA]</scope>
    <source>
        <strain evidence="2 3">T1-X7</strain>
    </source>
</reference>
<gene>
    <name evidence="2" type="ORF">BN12_2250002</name>
</gene>
<evidence type="ECO:0000313" key="2">
    <source>
        <dbReference type="EMBL" id="CCH77803.1"/>
    </source>
</evidence>
<dbReference type="RefSeq" id="WP_048554738.1">
    <property type="nucleotide sequence ID" value="NZ_HF570958.1"/>
</dbReference>
<evidence type="ECO:0000313" key="3">
    <source>
        <dbReference type="Proteomes" id="UP000035721"/>
    </source>
</evidence>
<dbReference type="OrthoDB" id="9772811at2"/>
<dbReference type="Pfam" id="PF10282">
    <property type="entry name" value="Lactonase"/>
    <property type="match status" value="1"/>
</dbReference>
<evidence type="ECO:0008006" key="4">
    <source>
        <dbReference type="Google" id="ProtNLM"/>
    </source>
</evidence>
<dbReference type="NCBIfam" id="TIGR02276">
    <property type="entry name" value="beta_rpt_yvtn"/>
    <property type="match status" value="2"/>
</dbReference>
<proteinExistence type="predicted"/>
<dbReference type="SUPFAM" id="SSF51004">
    <property type="entry name" value="C-terminal (heme d1) domain of cytochrome cd1-nitrite reductase"/>
    <property type="match status" value="1"/>
</dbReference>
<dbReference type="EMBL" id="CAJB01000141">
    <property type="protein sequence ID" value="CCH77803.1"/>
    <property type="molecule type" value="Genomic_DNA"/>
</dbReference>
<evidence type="ECO:0000256" key="1">
    <source>
        <dbReference type="SAM" id="MobiDB-lite"/>
    </source>
</evidence>
<feature type="region of interest" description="Disordered" evidence="1">
    <location>
        <begin position="38"/>
        <end position="91"/>
    </location>
</feature>
<sequence>MIVRKEPVYVRRRRVAALVLVVVLTLLAYGLGRLAGTSAATATPQQTQHRSTPTTSATSRATATHSTATSSTSSHPTTSPSLTGVPGPSDRTTMVRVARLTGGLTSKSVVASKQGQVFAQNMMYSHTISVFAPDGTLRRTIADGVDLAKYGVAGHPGTSKGAPVEMAFSPDGKTAWVSNYAMYGRNFSPEGRDACTSAKGISDSYVYRIDTTSYAIERVVRVGAVPKYVAVTPDGSKVLVTNWCSMDLSVIDARTAKVVATVPLQGAHPRGIAVSPDSHVAYVAIMGSDKVMTVDLRTDAARPFAHTGDGPRHVVISADGRTIYVTNNGSGTVSAVDAKTGTVKRSVKVGHEPRSMALSSDGRALYVVNYDDATVDKLRTSDLTVVQQVRTDAHPIGITYEPTRKTVWVACYGGSILLFDDSRVRSA</sequence>
<dbReference type="InterPro" id="IPR011964">
    <property type="entry name" value="YVTN_b-propeller_repeat"/>
</dbReference>
<dbReference type="AlphaFoldDB" id="A0A077LV49"/>